<sequence>MAIKTTSFFIEKCFHRIWIALKMPIFYFIRHGQSEGNRSLHLICGRSNHHPLTDVGIIQSEKLGYRLKDECIKFDHWFSSIAERAIQTADIIGRINDLPQASLSAQLQEQWMGDWEGQPRAQIYTEEVVQLMNADNWHYKCHNGESQFEVENRMYDFIKPFLSLPSEATIGIVTHGIAIRCLLRKLLDSSPSMTRKIQLNNTSLTILRYIRFSWYIERINDYSHLVK</sequence>
<gene>
    <name evidence="3" type="ORF">H3H32_26415</name>
</gene>
<feature type="active site" description="Proton donor/acceptor" evidence="1">
    <location>
        <position position="109"/>
    </location>
</feature>
<feature type="active site" description="Tele-phosphohistidine intermediate" evidence="1">
    <location>
        <position position="31"/>
    </location>
</feature>
<dbReference type="Proteomes" id="UP000515369">
    <property type="component" value="Chromosome"/>
</dbReference>
<protein>
    <submittedName>
        <fullName evidence="3">Histidine phosphatase family protein</fullName>
    </submittedName>
</protein>
<dbReference type="InterPro" id="IPR029033">
    <property type="entry name" value="His_PPase_superfam"/>
</dbReference>
<dbReference type="AlphaFoldDB" id="A0A7G5GRH4"/>
<dbReference type="PANTHER" id="PTHR47927">
    <property type="entry name" value="PUTATIVE-RELATED"/>
    <property type="match status" value="1"/>
</dbReference>
<dbReference type="RefSeq" id="WP_182458748.1">
    <property type="nucleotide sequence ID" value="NZ_CP059732.1"/>
</dbReference>
<feature type="binding site" evidence="2">
    <location>
        <position position="84"/>
    </location>
    <ligand>
        <name>substrate</name>
    </ligand>
</feature>
<evidence type="ECO:0000313" key="4">
    <source>
        <dbReference type="Proteomes" id="UP000515369"/>
    </source>
</evidence>
<dbReference type="CDD" id="cd07067">
    <property type="entry name" value="HP_PGM_like"/>
    <property type="match status" value="1"/>
</dbReference>
<dbReference type="EMBL" id="CP059732">
    <property type="protein sequence ID" value="QMW01466.1"/>
    <property type="molecule type" value="Genomic_DNA"/>
</dbReference>
<dbReference type="Gene3D" id="3.40.50.1240">
    <property type="entry name" value="Phosphoglycerate mutase-like"/>
    <property type="match status" value="1"/>
</dbReference>
<keyword evidence="4" id="KW-1185">Reference proteome</keyword>
<evidence type="ECO:0000256" key="1">
    <source>
        <dbReference type="PIRSR" id="PIRSR613078-1"/>
    </source>
</evidence>
<dbReference type="Pfam" id="PF00300">
    <property type="entry name" value="His_Phos_1"/>
    <property type="match status" value="1"/>
</dbReference>
<organism evidence="3 4">
    <name type="scientific">Spirosoma foliorum</name>
    <dbReference type="NCBI Taxonomy" id="2710596"/>
    <lineage>
        <taxon>Bacteria</taxon>
        <taxon>Pseudomonadati</taxon>
        <taxon>Bacteroidota</taxon>
        <taxon>Cytophagia</taxon>
        <taxon>Cytophagales</taxon>
        <taxon>Cytophagaceae</taxon>
        <taxon>Spirosoma</taxon>
    </lineage>
</organism>
<dbReference type="InterPro" id="IPR013078">
    <property type="entry name" value="His_Pase_superF_clade-1"/>
</dbReference>
<dbReference type="PANTHER" id="PTHR47927:SF2">
    <property type="entry name" value="PHOSPHOGLYCERATE MUTASE FAMILY PROTEIN"/>
    <property type="match status" value="1"/>
</dbReference>
<accession>A0A7G5GRH4</accession>
<proteinExistence type="predicted"/>
<evidence type="ECO:0000256" key="2">
    <source>
        <dbReference type="PIRSR" id="PIRSR613078-2"/>
    </source>
</evidence>
<dbReference type="SMART" id="SM00855">
    <property type="entry name" value="PGAM"/>
    <property type="match status" value="1"/>
</dbReference>
<dbReference type="KEGG" id="sfol:H3H32_26415"/>
<feature type="binding site" evidence="2">
    <location>
        <begin position="30"/>
        <end position="37"/>
    </location>
    <ligand>
        <name>substrate</name>
    </ligand>
</feature>
<evidence type="ECO:0000313" key="3">
    <source>
        <dbReference type="EMBL" id="QMW01466.1"/>
    </source>
</evidence>
<name>A0A7G5GRH4_9BACT</name>
<dbReference type="SUPFAM" id="SSF53254">
    <property type="entry name" value="Phosphoglycerate mutase-like"/>
    <property type="match status" value="1"/>
</dbReference>
<reference evidence="3 4" key="1">
    <citation type="submission" date="2020-07" db="EMBL/GenBank/DDBJ databases">
        <title>Spirosoma foliorum sp. nov., isolated from the leaves on the Nejang mountain Korea, Republic of.</title>
        <authorList>
            <person name="Ho H."/>
            <person name="Lee Y.-J."/>
            <person name="Nurcahyanto D.-A."/>
            <person name="Kim S.-G."/>
        </authorList>
    </citation>
    <scope>NUCLEOTIDE SEQUENCE [LARGE SCALE GENOMIC DNA]</scope>
    <source>
        <strain evidence="3 4">PL0136</strain>
    </source>
</reference>